<gene>
    <name evidence="1" type="ORF">LPB137_09980</name>
</gene>
<evidence type="ECO:0000313" key="2">
    <source>
        <dbReference type="Proteomes" id="UP000186074"/>
    </source>
</evidence>
<dbReference type="Pfam" id="PF20487">
    <property type="entry name" value="DUF6726"/>
    <property type="match status" value="1"/>
</dbReference>
<evidence type="ECO:0000313" key="1">
    <source>
        <dbReference type="EMBL" id="APW66160.1"/>
    </source>
</evidence>
<name>A0A1P8KNN5_9BACT</name>
<keyword evidence="2" id="KW-1185">Reference proteome</keyword>
<dbReference type="KEGG" id="alp:LPB137_09980"/>
<dbReference type="STRING" id="1850254.LPB137_09980"/>
<reference evidence="1 2" key="1">
    <citation type="submission" date="2017-01" db="EMBL/GenBank/DDBJ databases">
        <title>Genome sequencing of Arcobacter sp. LPB0137.</title>
        <authorList>
            <person name="Lee G.-W."/>
            <person name="Yi H."/>
        </authorList>
    </citation>
    <scope>NUCLEOTIDE SEQUENCE [LARGE SCALE GENOMIC DNA]</scope>
    <source>
        <strain evidence="1 2">LPB0137</strain>
    </source>
</reference>
<dbReference type="EMBL" id="CP019070">
    <property type="protein sequence ID" value="APW66160.1"/>
    <property type="molecule type" value="Genomic_DNA"/>
</dbReference>
<dbReference type="PROSITE" id="PS51257">
    <property type="entry name" value="PROKAR_LIPOPROTEIN"/>
    <property type="match status" value="1"/>
</dbReference>
<sequence length="63" mass="6505">MKTKLVQILLISFLVITFQGCIVGTVVSAPFKIAGAVVNTVTPDIVGDTISGTGDVIDAVIPF</sequence>
<organism evidence="1 2">
    <name type="scientific">Poseidonibacter parvus</name>
    <dbReference type="NCBI Taxonomy" id="1850254"/>
    <lineage>
        <taxon>Bacteria</taxon>
        <taxon>Pseudomonadati</taxon>
        <taxon>Campylobacterota</taxon>
        <taxon>Epsilonproteobacteria</taxon>
        <taxon>Campylobacterales</taxon>
        <taxon>Arcobacteraceae</taxon>
        <taxon>Poseidonibacter</taxon>
    </lineage>
</organism>
<dbReference type="InterPro" id="IPR046613">
    <property type="entry name" value="DUF6726"/>
</dbReference>
<accession>A0A1P8KNN5</accession>
<protein>
    <recommendedName>
        <fullName evidence="3">Lipoprotein</fullName>
    </recommendedName>
</protein>
<evidence type="ECO:0008006" key="3">
    <source>
        <dbReference type="Google" id="ProtNLM"/>
    </source>
</evidence>
<proteinExistence type="predicted"/>
<dbReference type="AlphaFoldDB" id="A0A1P8KNN5"/>
<dbReference type="Proteomes" id="UP000186074">
    <property type="component" value="Chromosome"/>
</dbReference>
<dbReference type="OrthoDB" id="5366058at2"/>
<dbReference type="RefSeq" id="WP_076087605.1">
    <property type="nucleotide sequence ID" value="NZ_CP019070.1"/>
</dbReference>